<reference evidence="3 4" key="1">
    <citation type="submission" date="2018-02" db="EMBL/GenBank/DDBJ databases">
        <title>Genomic Encyclopedia of Archaeal and Bacterial Type Strains, Phase II (KMG-II): from individual species to whole genera.</title>
        <authorList>
            <person name="Goeker M."/>
        </authorList>
    </citation>
    <scope>NUCLEOTIDE SEQUENCE [LARGE SCALE GENOMIC DNA]</scope>
    <source>
        <strain evidence="3 4">DSM 22857</strain>
    </source>
</reference>
<dbReference type="RefSeq" id="WP_104434025.1">
    <property type="nucleotide sequence ID" value="NZ_PTJD01000011.1"/>
</dbReference>
<comment type="caution">
    <text evidence="3">The sequence shown here is derived from an EMBL/GenBank/DDBJ whole genome shotgun (WGS) entry which is preliminary data.</text>
</comment>
<gene>
    <name evidence="3" type="ORF">CLV92_11175</name>
</gene>
<dbReference type="PANTHER" id="PTHR21666:SF270">
    <property type="entry name" value="MUREIN HYDROLASE ACTIVATOR ENVC"/>
    <property type="match status" value="1"/>
</dbReference>
<feature type="domain" description="M23ase beta-sheet core" evidence="2">
    <location>
        <begin position="241"/>
        <end position="338"/>
    </location>
</feature>
<dbReference type="PANTHER" id="PTHR21666">
    <property type="entry name" value="PEPTIDASE-RELATED"/>
    <property type="match status" value="1"/>
</dbReference>
<evidence type="ECO:0000256" key="1">
    <source>
        <dbReference type="SAM" id="MobiDB-lite"/>
    </source>
</evidence>
<dbReference type="SUPFAM" id="SSF51261">
    <property type="entry name" value="Duplicated hybrid motif"/>
    <property type="match status" value="1"/>
</dbReference>
<dbReference type="EMBL" id="PTJD01000011">
    <property type="protein sequence ID" value="PPK93158.1"/>
    <property type="molecule type" value="Genomic_DNA"/>
</dbReference>
<proteinExistence type="predicted"/>
<dbReference type="Gene3D" id="2.70.70.10">
    <property type="entry name" value="Glucose Permease (Domain IIA)"/>
    <property type="match status" value="1"/>
</dbReference>
<dbReference type="Proteomes" id="UP000239485">
    <property type="component" value="Unassembled WGS sequence"/>
</dbReference>
<dbReference type="InterPro" id="IPR016047">
    <property type="entry name" value="M23ase_b-sheet_dom"/>
</dbReference>
<dbReference type="Pfam" id="PF01551">
    <property type="entry name" value="Peptidase_M23"/>
    <property type="match status" value="1"/>
</dbReference>
<protein>
    <submittedName>
        <fullName evidence="3">Peptidase M23-like protein</fullName>
    </submittedName>
</protein>
<evidence type="ECO:0000259" key="2">
    <source>
        <dbReference type="Pfam" id="PF01551"/>
    </source>
</evidence>
<dbReference type="InterPro" id="IPR050570">
    <property type="entry name" value="Cell_wall_metabolism_enzyme"/>
</dbReference>
<evidence type="ECO:0000313" key="3">
    <source>
        <dbReference type="EMBL" id="PPK93158.1"/>
    </source>
</evidence>
<keyword evidence="4" id="KW-1185">Reference proteome</keyword>
<dbReference type="OrthoDB" id="5496837at2"/>
<sequence length="350" mass="36364">MKLLAALLVVLLLPFGAVVGFTAVLTMSAARGDAGGALCGPTGPGVVVDLSTLPPGNVGAYDRKQLENAALIMNAAKQLGLDQRAQTIGVMTAIGESTLRVLDHGDEVGPDSRGLFQQRDDGAWGSYSDRMNPTISATNFFEALVQVRGWQTLPPTLAAHRTQRNKDPFHYAKHWNDAVRIVQALSGTVVVPGEVAVNGSPECTTSSVSSPSEQGWTRPSSGPVTSDYGPRPPPAPGASSFHKGTDLGGGGCNGPIYAAAGGVVVRSGPASGFGNAIVIDHGGDVVTWYGHMYTKDLLVRVGEQVSAGQQIARVGANGVGSGCHLHFEVHLRDTKVDPEPFMAQRGAPLG</sequence>
<dbReference type="AlphaFoldDB" id="A0A2S6IG22"/>
<feature type="compositionally biased region" description="Polar residues" evidence="1">
    <location>
        <begin position="201"/>
        <end position="224"/>
    </location>
</feature>
<organism evidence="3 4">
    <name type="scientific">Kineococcus xinjiangensis</name>
    <dbReference type="NCBI Taxonomy" id="512762"/>
    <lineage>
        <taxon>Bacteria</taxon>
        <taxon>Bacillati</taxon>
        <taxon>Actinomycetota</taxon>
        <taxon>Actinomycetes</taxon>
        <taxon>Kineosporiales</taxon>
        <taxon>Kineosporiaceae</taxon>
        <taxon>Kineococcus</taxon>
    </lineage>
</organism>
<dbReference type="InterPro" id="IPR011055">
    <property type="entry name" value="Dup_hybrid_motif"/>
</dbReference>
<feature type="region of interest" description="Disordered" evidence="1">
    <location>
        <begin position="198"/>
        <end position="245"/>
    </location>
</feature>
<dbReference type="GO" id="GO:0004222">
    <property type="term" value="F:metalloendopeptidase activity"/>
    <property type="evidence" value="ECO:0007669"/>
    <property type="project" value="TreeGrafter"/>
</dbReference>
<accession>A0A2S6IG22</accession>
<dbReference type="CDD" id="cd12797">
    <property type="entry name" value="M23_peptidase"/>
    <property type="match status" value="1"/>
</dbReference>
<name>A0A2S6IG22_9ACTN</name>
<evidence type="ECO:0000313" key="4">
    <source>
        <dbReference type="Proteomes" id="UP000239485"/>
    </source>
</evidence>